<organism evidence="2 3">
    <name type="scientific">Xylaria bambusicola</name>
    <dbReference type="NCBI Taxonomy" id="326684"/>
    <lineage>
        <taxon>Eukaryota</taxon>
        <taxon>Fungi</taxon>
        <taxon>Dikarya</taxon>
        <taxon>Ascomycota</taxon>
        <taxon>Pezizomycotina</taxon>
        <taxon>Sordariomycetes</taxon>
        <taxon>Xylariomycetidae</taxon>
        <taxon>Xylariales</taxon>
        <taxon>Xylariaceae</taxon>
        <taxon>Xylaria</taxon>
    </lineage>
</organism>
<accession>A0AAN7UM80</accession>
<dbReference type="Proteomes" id="UP001305414">
    <property type="component" value="Unassembled WGS sequence"/>
</dbReference>
<sequence>MAKRGRSPEFDAPTAKCGRPPKDHEPRKATGCYDKLGQLQKSRNKIKSHMSALSLCPSPAIHPPGDQGAPTERGERLDTDIDRNN</sequence>
<dbReference type="AlphaFoldDB" id="A0AAN7UM80"/>
<evidence type="ECO:0000313" key="3">
    <source>
        <dbReference type="Proteomes" id="UP001305414"/>
    </source>
</evidence>
<name>A0AAN7UM80_9PEZI</name>
<keyword evidence="3" id="KW-1185">Reference proteome</keyword>
<protein>
    <submittedName>
        <fullName evidence="2">Uncharacterized protein</fullName>
    </submittedName>
</protein>
<comment type="caution">
    <text evidence="2">The sequence shown here is derived from an EMBL/GenBank/DDBJ whole genome shotgun (WGS) entry which is preliminary data.</text>
</comment>
<dbReference type="EMBL" id="JAWHQM010000010">
    <property type="protein sequence ID" value="KAK5628966.1"/>
    <property type="molecule type" value="Genomic_DNA"/>
</dbReference>
<evidence type="ECO:0000313" key="2">
    <source>
        <dbReference type="EMBL" id="KAK5628966.1"/>
    </source>
</evidence>
<feature type="compositionally biased region" description="Basic and acidic residues" evidence="1">
    <location>
        <begin position="72"/>
        <end position="85"/>
    </location>
</feature>
<feature type="region of interest" description="Disordered" evidence="1">
    <location>
        <begin position="1"/>
        <end position="85"/>
    </location>
</feature>
<evidence type="ECO:0000256" key="1">
    <source>
        <dbReference type="SAM" id="MobiDB-lite"/>
    </source>
</evidence>
<gene>
    <name evidence="2" type="ORF">RRF57_004681</name>
</gene>
<reference evidence="2 3" key="1">
    <citation type="submission" date="2023-10" db="EMBL/GenBank/DDBJ databases">
        <title>Draft genome sequence of Xylaria bambusicola isolate GMP-LS, the root and basal stem rot pathogen of sugarcane in Indonesia.</title>
        <authorList>
            <person name="Selvaraj P."/>
            <person name="Muralishankar V."/>
            <person name="Muruganantham S."/>
            <person name="Sp S."/>
            <person name="Haryani S."/>
            <person name="Lau K.J.X."/>
            <person name="Naqvi N.I."/>
        </authorList>
    </citation>
    <scope>NUCLEOTIDE SEQUENCE [LARGE SCALE GENOMIC DNA]</scope>
    <source>
        <strain evidence="2">GMP-LS</strain>
    </source>
</reference>
<proteinExistence type="predicted"/>